<reference evidence="2" key="1">
    <citation type="submission" date="2008-12" db="EMBL/GenBank/DDBJ databases">
        <title>Annotation of the Yersinia mollaretii ATCC 43969 genome.</title>
        <authorList>
            <person name="Read T.D."/>
            <person name="Akmal A."/>
            <person name="Bishop-Lilly K."/>
            <person name="Chen P.E."/>
            <person name="Cook C."/>
            <person name="Kiley M.P."/>
            <person name="Lentz S."/>
            <person name="Mateczun A."/>
            <person name="Nagarajan N."/>
            <person name="Nolan N."/>
            <person name="Osborne B.I."/>
            <person name="Pop M."/>
            <person name="Sozhamannan S."/>
            <person name="Stewart A.C."/>
            <person name="Sulakvelidze A."/>
            <person name="Thomason B."/>
            <person name="Willner K."/>
            <person name="Zwick M.E."/>
        </authorList>
    </citation>
    <scope>NUCLEOTIDE SEQUENCE [LARGE SCALE GENOMIC DNA]</scope>
    <source>
        <strain evidence="2">ATCC 43969</strain>
    </source>
</reference>
<protein>
    <submittedName>
        <fullName evidence="2">Uncharacterized protein</fullName>
    </submittedName>
</protein>
<evidence type="ECO:0000313" key="3">
    <source>
        <dbReference type="Proteomes" id="UP000003027"/>
    </source>
</evidence>
<organism evidence="2 3">
    <name type="scientific">Yersinia mollaretii (strain ATCC 43969 / DSM 18520 / CIP 103324 / CNY 7263 / WAIP 204)</name>
    <dbReference type="NCBI Taxonomy" id="349967"/>
    <lineage>
        <taxon>Bacteria</taxon>
        <taxon>Pseudomonadati</taxon>
        <taxon>Pseudomonadota</taxon>
        <taxon>Gammaproteobacteria</taxon>
        <taxon>Enterobacterales</taxon>
        <taxon>Yersiniaceae</taxon>
        <taxon>Yersinia</taxon>
    </lineage>
</organism>
<dbReference type="Proteomes" id="UP000003027">
    <property type="component" value="Unassembled WGS sequence"/>
</dbReference>
<feature type="transmembrane region" description="Helical" evidence="1">
    <location>
        <begin position="16"/>
        <end position="39"/>
    </location>
</feature>
<comment type="caution">
    <text evidence="2">The sequence shown here is derived from an EMBL/GenBank/DDBJ whole genome shotgun (WGS) entry which is preliminary data.</text>
</comment>
<name>A0ABM9Y4I9_YERMW</name>
<evidence type="ECO:0000256" key="1">
    <source>
        <dbReference type="SAM" id="Phobius"/>
    </source>
</evidence>
<evidence type="ECO:0000313" key="2">
    <source>
        <dbReference type="EMBL" id="EEQ08640.1"/>
    </source>
</evidence>
<gene>
    <name evidence="2" type="ORF">ymoll0001_39600</name>
</gene>
<keyword evidence="1" id="KW-0472">Membrane</keyword>
<keyword evidence="1" id="KW-0812">Transmembrane</keyword>
<keyword evidence="3" id="KW-1185">Reference proteome</keyword>
<keyword evidence="1" id="KW-1133">Transmembrane helix</keyword>
<accession>A0ABM9Y4I9</accession>
<sequence>MIERYDSANPPQDSRINWFLVIMRTILRVFAMIIGFIHLL</sequence>
<dbReference type="EMBL" id="AALD02000082">
    <property type="protein sequence ID" value="EEQ08640.1"/>
    <property type="molecule type" value="Genomic_DNA"/>
</dbReference>
<proteinExistence type="predicted"/>